<evidence type="ECO:0000313" key="6">
    <source>
        <dbReference type="Proteomes" id="UP001227230"/>
    </source>
</evidence>
<gene>
    <name evidence="5" type="ORF">VitviT2T_003139</name>
</gene>
<keyword evidence="1" id="KW-0560">Oxidoreductase</keyword>
<dbReference type="InterPro" id="IPR044560">
    <property type="entry name" value="MOase"/>
</dbReference>
<dbReference type="PANTHER" id="PTHR45934:SF20">
    <property type="entry name" value="MONOOXYGENASE 2-RELATED"/>
    <property type="match status" value="1"/>
</dbReference>
<evidence type="ECO:0000256" key="1">
    <source>
        <dbReference type="ARBA" id="ARBA00023002"/>
    </source>
</evidence>
<dbReference type="Gene3D" id="3.50.50.60">
    <property type="entry name" value="FAD/NAD(P)-binding domain"/>
    <property type="match status" value="1"/>
</dbReference>
<reference evidence="5 6" key="1">
    <citation type="journal article" date="2023" name="Hortic Res">
        <title>The complete reference genome for grapevine (Vitis vinifera L.) genetics and breeding.</title>
        <authorList>
            <person name="Shi X."/>
            <person name="Cao S."/>
            <person name="Wang X."/>
            <person name="Huang S."/>
            <person name="Wang Y."/>
            <person name="Liu Z."/>
            <person name="Liu W."/>
            <person name="Leng X."/>
            <person name="Peng Y."/>
            <person name="Wang N."/>
            <person name="Wang Y."/>
            <person name="Ma Z."/>
            <person name="Xu X."/>
            <person name="Zhang F."/>
            <person name="Xue H."/>
            <person name="Zhong H."/>
            <person name="Wang Y."/>
            <person name="Zhang K."/>
            <person name="Velt A."/>
            <person name="Avia K."/>
            <person name="Holtgrawe D."/>
            <person name="Grimplet J."/>
            <person name="Matus J.T."/>
            <person name="Ware D."/>
            <person name="Wu X."/>
            <person name="Wang H."/>
            <person name="Liu C."/>
            <person name="Fang Y."/>
            <person name="Rustenholz C."/>
            <person name="Cheng Z."/>
            <person name="Xiao H."/>
            <person name="Zhou Y."/>
        </authorList>
    </citation>
    <scope>NUCLEOTIDE SEQUENCE [LARGE SCALE GENOMIC DNA]</scope>
    <source>
        <strain evidence="6">cv. Pinot noir / PN40024</strain>
        <tissue evidence="5">Leaf</tissue>
    </source>
</reference>
<dbReference type="PANTHER" id="PTHR45934">
    <property type="entry name" value="FAD/NAD(P)-BINDING OXIDOREDUCTASE FAMILY PROTEIN"/>
    <property type="match status" value="1"/>
</dbReference>
<feature type="domain" description="FAD-binding" evidence="4">
    <location>
        <begin position="21"/>
        <end position="95"/>
    </location>
</feature>
<evidence type="ECO:0000256" key="3">
    <source>
        <dbReference type="ARBA" id="ARBA00024018"/>
    </source>
</evidence>
<evidence type="ECO:0000259" key="4">
    <source>
        <dbReference type="Pfam" id="PF01494"/>
    </source>
</evidence>
<dbReference type="Proteomes" id="UP001227230">
    <property type="component" value="Chromosome 3"/>
</dbReference>
<proteinExistence type="inferred from homology"/>
<evidence type="ECO:0000313" key="5">
    <source>
        <dbReference type="EMBL" id="WJZ83459.1"/>
    </source>
</evidence>
<evidence type="ECO:0000256" key="2">
    <source>
        <dbReference type="ARBA" id="ARBA00023033"/>
    </source>
</evidence>
<accession>A0ABY9BL19</accession>
<keyword evidence="2" id="KW-0503">Monooxygenase</keyword>
<comment type="similarity">
    <text evidence="3">Belongs to the 3-hydroxybenzoate 6-hydroxylase family.</text>
</comment>
<protein>
    <recommendedName>
        <fullName evidence="4">FAD-binding domain-containing protein</fullName>
    </recommendedName>
</protein>
<organism evidence="5 6">
    <name type="scientific">Vitis vinifera</name>
    <name type="common">Grape</name>
    <dbReference type="NCBI Taxonomy" id="29760"/>
    <lineage>
        <taxon>Eukaryota</taxon>
        <taxon>Viridiplantae</taxon>
        <taxon>Streptophyta</taxon>
        <taxon>Embryophyta</taxon>
        <taxon>Tracheophyta</taxon>
        <taxon>Spermatophyta</taxon>
        <taxon>Magnoliopsida</taxon>
        <taxon>eudicotyledons</taxon>
        <taxon>Gunneridae</taxon>
        <taxon>Pentapetalae</taxon>
        <taxon>rosids</taxon>
        <taxon>Vitales</taxon>
        <taxon>Vitaceae</taxon>
        <taxon>Viteae</taxon>
        <taxon>Vitis</taxon>
    </lineage>
</organism>
<keyword evidence="6" id="KW-1185">Reference proteome</keyword>
<dbReference type="SUPFAM" id="SSF51905">
    <property type="entry name" value="FAD/NAD(P)-binding domain"/>
    <property type="match status" value="1"/>
</dbReference>
<dbReference type="EMBL" id="CP126650">
    <property type="protein sequence ID" value="WJZ83459.1"/>
    <property type="molecule type" value="Genomic_DNA"/>
</dbReference>
<dbReference type="Pfam" id="PF01494">
    <property type="entry name" value="FAD_binding_3"/>
    <property type="match status" value="1"/>
</dbReference>
<dbReference type="InterPro" id="IPR002938">
    <property type="entry name" value="FAD-bd"/>
</dbReference>
<sequence length="106" mass="11731">MEGDPAKVKQFVLDNLGKVPDELREIVESTVLETIISARLRYRKPWELQWGSISKDNVCVVGDALHPMTPDLAQGRSAALEDDIVLVRCLAEALSKKPAGKEMQDS</sequence>
<dbReference type="InterPro" id="IPR036188">
    <property type="entry name" value="FAD/NAD-bd_sf"/>
</dbReference>
<name>A0ABY9BL19_VITVI</name>